<dbReference type="EMBL" id="BSEN01000003">
    <property type="protein sequence ID" value="GLJ75310.1"/>
    <property type="molecule type" value="Genomic_DNA"/>
</dbReference>
<accession>A0A9W6H808</accession>
<feature type="transmembrane region" description="Helical" evidence="7">
    <location>
        <begin position="59"/>
        <end position="80"/>
    </location>
</feature>
<keyword evidence="9" id="KW-1185">Reference proteome</keyword>
<evidence type="ECO:0000256" key="5">
    <source>
        <dbReference type="ARBA" id="ARBA00023136"/>
    </source>
</evidence>
<keyword evidence="3 6" id="KW-0812">Transmembrane</keyword>
<evidence type="ECO:0000256" key="3">
    <source>
        <dbReference type="ARBA" id="ARBA00022692"/>
    </source>
</evidence>
<dbReference type="InterPro" id="IPR022357">
    <property type="entry name" value="MIP_CS"/>
</dbReference>
<name>A0A9W6H808_9MICO</name>
<feature type="transmembrane region" description="Helical" evidence="7">
    <location>
        <begin position="192"/>
        <end position="213"/>
    </location>
</feature>
<proteinExistence type="inferred from homology"/>
<dbReference type="RefSeq" id="WP_271175996.1">
    <property type="nucleotide sequence ID" value="NZ_BAAAJO010000001.1"/>
</dbReference>
<gene>
    <name evidence="8" type="primary">aqpZ</name>
    <name evidence="8" type="ORF">GCM10017584_08840</name>
</gene>
<evidence type="ECO:0000256" key="7">
    <source>
        <dbReference type="SAM" id="Phobius"/>
    </source>
</evidence>
<keyword evidence="2 6" id="KW-0813">Transport</keyword>
<evidence type="ECO:0000256" key="4">
    <source>
        <dbReference type="ARBA" id="ARBA00022989"/>
    </source>
</evidence>
<evidence type="ECO:0000256" key="2">
    <source>
        <dbReference type="ARBA" id="ARBA00022448"/>
    </source>
</evidence>
<protein>
    <submittedName>
        <fullName evidence="8">Aquaporin Z</fullName>
    </submittedName>
</protein>
<evidence type="ECO:0000313" key="9">
    <source>
        <dbReference type="Proteomes" id="UP001142372"/>
    </source>
</evidence>
<dbReference type="PROSITE" id="PS00221">
    <property type="entry name" value="MIP"/>
    <property type="match status" value="1"/>
</dbReference>
<dbReference type="InterPro" id="IPR034294">
    <property type="entry name" value="Aquaporin_transptr"/>
</dbReference>
<dbReference type="PANTHER" id="PTHR45724:SF13">
    <property type="entry name" value="AQUAPORIN NIP1-1-RELATED"/>
    <property type="match status" value="1"/>
</dbReference>
<evidence type="ECO:0000256" key="6">
    <source>
        <dbReference type="RuleBase" id="RU000477"/>
    </source>
</evidence>
<comment type="subcellular location">
    <subcellularLocation>
        <location evidence="1">Membrane</location>
        <topology evidence="1">Multi-pass membrane protein</topology>
    </subcellularLocation>
</comment>
<evidence type="ECO:0000313" key="8">
    <source>
        <dbReference type="EMBL" id="GLJ75310.1"/>
    </source>
</evidence>
<feature type="transmembrane region" description="Helical" evidence="7">
    <location>
        <begin position="159"/>
        <end position="180"/>
    </location>
</feature>
<comment type="caution">
    <text evidence="8">The sequence shown here is derived from an EMBL/GenBank/DDBJ whole genome shotgun (WGS) entry which is preliminary data.</text>
</comment>
<reference evidence="8" key="1">
    <citation type="journal article" date="2014" name="Int. J. Syst. Evol. Microbiol.">
        <title>Complete genome sequence of Corynebacterium casei LMG S-19264T (=DSM 44701T), isolated from a smear-ripened cheese.</title>
        <authorList>
            <consortium name="US DOE Joint Genome Institute (JGI-PGF)"/>
            <person name="Walter F."/>
            <person name="Albersmeier A."/>
            <person name="Kalinowski J."/>
            <person name="Ruckert C."/>
        </authorList>
    </citation>
    <scope>NUCLEOTIDE SEQUENCE</scope>
    <source>
        <strain evidence="8">VKM Ac-1401</strain>
    </source>
</reference>
<evidence type="ECO:0000256" key="1">
    <source>
        <dbReference type="ARBA" id="ARBA00004141"/>
    </source>
</evidence>
<dbReference type="SUPFAM" id="SSF81338">
    <property type="entry name" value="Aquaporin-like"/>
    <property type="match status" value="1"/>
</dbReference>
<dbReference type="Pfam" id="PF00230">
    <property type="entry name" value="MIP"/>
    <property type="match status" value="1"/>
</dbReference>
<feature type="transmembrane region" description="Helical" evidence="7">
    <location>
        <begin position="233"/>
        <end position="255"/>
    </location>
</feature>
<dbReference type="PRINTS" id="PR00783">
    <property type="entry name" value="MINTRINSICP"/>
</dbReference>
<dbReference type="InterPro" id="IPR000425">
    <property type="entry name" value="MIP"/>
</dbReference>
<dbReference type="InterPro" id="IPR023271">
    <property type="entry name" value="Aquaporin-like"/>
</dbReference>
<sequence length="269" mass="26852">MSESVSDATVSPQPVAPVAPSLFSRLAAEVAGTFVLVFGVVGTALYAAGFADGDGGLNVGFLGVALALGLSVVVGAYAFGPVSGGHFNPAVTLGLAVGGRFAWRDVIGYILAQIVGGALATTLLVAIAAGGPDGFLDKAMSGGFASTGWGELSPGGFPLLSALLVEIITTAVFVYVILGVTSTRAADGFAPLAIGLTLTMLALIAIPVSNASFNPARSIATAIYGGPTALAQVWLSIVAPIVGALIAGSTFKLLFDRSRPQRDLSSAAR</sequence>
<dbReference type="PANTHER" id="PTHR45724">
    <property type="entry name" value="AQUAPORIN NIP2-1"/>
    <property type="match status" value="1"/>
</dbReference>
<dbReference type="NCBIfam" id="NF003838">
    <property type="entry name" value="PRK05420.1"/>
    <property type="match status" value="1"/>
</dbReference>
<dbReference type="GO" id="GO:0015267">
    <property type="term" value="F:channel activity"/>
    <property type="evidence" value="ECO:0007669"/>
    <property type="project" value="InterPro"/>
</dbReference>
<keyword evidence="4 7" id="KW-1133">Transmembrane helix</keyword>
<dbReference type="GO" id="GO:0016020">
    <property type="term" value="C:membrane"/>
    <property type="evidence" value="ECO:0007669"/>
    <property type="project" value="UniProtKB-SubCell"/>
</dbReference>
<organism evidence="8 9">
    <name type="scientific">Leifsonia poae</name>
    <dbReference type="NCBI Taxonomy" id="110933"/>
    <lineage>
        <taxon>Bacteria</taxon>
        <taxon>Bacillati</taxon>
        <taxon>Actinomycetota</taxon>
        <taxon>Actinomycetes</taxon>
        <taxon>Micrococcales</taxon>
        <taxon>Microbacteriaceae</taxon>
        <taxon>Leifsonia</taxon>
    </lineage>
</organism>
<dbReference type="Proteomes" id="UP001142372">
    <property type="component" value="Unassembled WGS sequence"/>
</dbReference>
<dbReference type="Gene3D" id="1.20.1080.10">
    <property type="entry name" value="Glycerol uptake facilitator protein"/>
    <property type="match status" value="1"/>
</dbReference>
<feature type="transmembrane region" description="Helical" evidence="7">
    <location>
        <begin position="86"/>
        <end position="103"/>
    </location>
</feature>
<comment type="similarity">
    <text evidence="6">Belongs to the MIP/aquaporin (TC 1.A.8) family.</text>
</comment>
<reference evidence="8" key="2">
    <citation type="submission" date="2023-01" db="EMBL/GenBank/DDBJ databases">
        <authorList>
            <person name="Sun Q."/>
            <person name="Evtushenko L."/>
        </authorList>
    </citation>
    <scope>NUCLEOTIDE SEQUENCE</scope>
    <source>
        <strain evidence="8">VKM Ac-1401</strain>
    </source>
</reference>
<feature type="transmembrane region" description="Helical" evidence="7">
    <location>
        <begin position="110"/>
        <end position="131"/>
    </location>
</feature>
<feature type="transmembrane region" description="Helical" evidence="7">
    <location>
        <begin position="26"/>
        <end position="47"/>
    </location>
</feature>
<dbReference type="AlphaFoldDB" id="A0A9W6H808"/>
<keyword evidence="5 7" id="KW-0472">Membrane</keyword>